<keyword evidence="1" id="KW-0812">Transmembrane</keyword>
<dbReference type="AlphaFoldDB" id="A0AAQ2US55"/>
<protein>
    <submittedName>
        <fullName evidence="2">Uncharacterized protein</fullName>
    </submittedName>
</protein>
<organism evidence="2 3">
    <name type="scientific">Oenococcus oeni</name>
    <name type="common">Leuconostoc oenos</name>
    <dbReference type="NCBI Taxonomy" id="1247"/>
    <lineage>
        <taxon>Bacteria</taxon>
        <taxon>Bacillati</taxon>
        <taxon>Bacillota</taxon>
        <taxon>Bacilli</taxon>
        <taxon>Lactobacillales</taxon>
        <taxon>Lactobacillaceae</taxon>
        <taxon>Oenococcus</taxon>
    </lineage>
</organism>
<reference evidence="2 3" key="1">
    <citation type="submission" date="2018-08" db="EMBL/GenBank/DDBJ databases">
        <authorList>
            <person name="Lorentzen P. G. S. M."/>
        </authorList>
    </citation>
    <scope>NUCLEOTIDE SEQUENCE [LARGE SCALE GENOMIC DNA]</scope>
    <source>
        <strain evidence="2 3">CRBO_1381</strain>
    </source>
</reference>
<dbReference type="EMBL" id="LR031358">
    <property type="protein sequence ID" value="VDB97551.1"/>
    <property type="molecule type" value="Genomic_DNA"/>
</dbReference>
<evidence type="ECO:0000256" key="1">
    <source>
        <dbReference type="SAM" id="Phobius"/>
    </source>
</evidence>
<keyword evidence="1" id="KW-1133">Transmembrane helix</keyword>
<evidence type="ECO:0000313" key="3">
    <source>
        <dbReference type="Proteomes" id="UP000294726"/>
    </source>
</evidence>
<sequence>MPIYYLKLNWNKFEKVINLISLLFIAVFSKLNLRLLVKGN</sequence>
<feature type="transmembrane region" description="Helical" evidence="1">
    <location>
        <begin position="16"/>
        <end position="37"/>
    </location>
</feature>
<dbReference type="Proteomes" id="UP000294726">
    <property type="component" value="Chromosome"/>
</dbReference>
<accession>A0AAQ2US55</accession>
<evidence type="ECO:0000313" key="2">
    <source>
        <dbReference type="EMBL" id="VDB97551.1"/>
    </source>
</evidence>
<proteinExistence type="predicted"/>
<gene>
    <name evidence="2" type="ORF">OENI_0522</name>
</gene>
<keyword evidence="1" id="KW-0472">Membrane</keyword>
<name>A0AAQ2US55_OENOE</name>